<dbReference type="EC" id="2.7.7.7" evidence="2"/>
<comment type="similarity">
    <text evidence="1">Belongs to the DNA polymerase type-A family.</text>
</comment>
<dbReference type="InterPro" id="IPR019760">
    <property type="entry name" value="DNA-dir_DNA_pol_A_CS"/>
</dbReference>
<evidence type="ECO:0000256" key="5">
    <source>
        <dbReference type="ARBA" id="ARBA00022705"/>
    </source>
</evidence>
<sequence length="648" mass="72592">MKTLSIDIETFSSVDLLKAGVYAYTEAPDFEILLFAYAFDDDPIKIIDLAQGDTLPHEVLVALTSSQVIKTAYNANFERTCIAKHFKLMLLPAQWRCTAVHATTLGLPGNLDGVAKALKLSAQKDKAGKALIRYFSVPCKPTKANGQRVRNLPEHDPEKWEKFKVYCIQDVEVERAIKNRISKFEPLESEHKLWALDQEINDRGVRIDVDLVKHAIACDEQYQAGLIAEAKKLTGLPNPNSTAQLKKWLEEKGLTVSSLAKDKIEELIENTNDETVHRVLRLRQEMAKTSVKKYLAMEKALCPDNRVRGLLQFYGASRTGRWAGRLVQVQNLPQNKIEDLDTARNLLKGGHYEAIELLYGQVPFVLSQLVRTAFIPSEGNEFYVSDFSAIEARVIAWLAGEEWRLEVFNTHGKIYEASAAQMFKVPVESITKGSPLRQKGKVAELALGYQGGKGALIQMGALNMGLAEDELPELVKAWRTANKKIVKFWYDVEAAAIKAVKERKPVKLQHGLTFLCESGILFVQLPSGRRLAYAKPKLELDERFGKEALTYEGKLESGKWGRLNTYGGKLVENIVQATARDCLAITLMRLDNAGYKTVMHVHDEAVLDVPRGKNELDKVEAIMGEPISWAKGLPLTADGFVTDYYKKD</sequence>
<dbReference type="PROSITE" id="PS00447">
    <property type="entry name" value="DNA_POLYMERASE_A"/>
    <property type="match status" value="1"/>
</dbReference>
<reference evidence="10 11" key="1">
    <citation type="submission" date="2014-12" db="EMBL/GenBank/DDBJ databases">
        <title>Comparative genome analysis of Bacillus coagulans HM-08, Clostridium butyricum HM-68, Bacillus subtilis HM-66 and Bacillus licheniformis BL-09.</title>
        <authorList>
            <person name="Zhang H."/>
        </authorList>
    </citation>
    <scope>NUCLEOTIDE SEQUENCE [LARGE SCALE GENOMIC DNA]</scope>
    <source>
        <strain evidence="10 11">HM-66</strain>
    </source>
</reference>
<dbReference type="InterPro" id="IPR043502">
    <property type="entry name" value="DNA/RNA_pol_sf"/>
</dbReference>
<keyword evidence="6" id="KW-0239">DNA-directed DNA polymerase</keyword>
<dbReference type="SUPFAM" id="SSF56672">
    <property type="entry name" value="DNA/RNA polymerases"/>
    <property type="match status" value="1"/>
</dbReference>
<keyword evidence="3" id="KW-0808">Transferase</keyword>
<evidence type="ECO:0000313" key="10">
    <source>
        <dbReference type="EMBL" id="KIU13140.1"/>
    </source>
</evidence>
<dbReference type="Proteomes" id="UP000032247">
    <property type="component" value="Unassembled WGS sequence"/>
</dbReference>
<dbReference type="Pfam" id="PF00476">
    <property type="entry name" value="DNA_pol_A"/>
    <property type="match status" value="1"/>
</dbReference>
<evidence type="ECO:0000256" key="2">
    <source>
        <dbReference type="ARBA" id="ARBA00012417"/>
    </source>
</evidence>
<dbReference type="InterPro" id="IPR002298">
    <property type="entry name" value="DNA_polymerase_A"/>
</dbReference>
<evidence type="ECO:0000256" key="3">
    <source>
        <dbReference type="ARBA" id="ARBA00022679"/>
    </source>
</evidence>
<evidence type="ECO:0000259" key="9">
    <source>
        <dbReference type="SMART" id="SM00482"/>
    </source>
</evidence>
<dbReference type="AlphaFoldDB" id="A0A0D1KWU9"/>
<dbReference type="InterPro" id="IPR001098">
    <property type="entry name" value="DNA-dir_DNA_pol_A_palm_dom"/>
</dbReference>
<proteinExistence type="inferred from homology"/>
<feature type="domain" description="DNA-directed DNA polymerase family A palm" evidence="9">
    <location>
        <begin position="367"/>
        <end position="613"/>
    </location>
</feature>
<dbReference type="PANTHER" id="PTHR10133">
    <property type="entry name" value="DNA POLYMERASE I"/>
    <property type="match status" value="1"/>
</dbReference>
<keyword evidence="4" id="KW-0548">Nucleotidyltransferase</keyword>
<dbReference type="GO" id="GO:0003887">
    <property type="term" value="F:DNA-directed DNA polymerase activity"/>
    <property type="evidence" value="ECO:0007669"/>
    <property type="project" value="UniProtKB-KW"/>
</dbReference>
<keyword evidence="5" id="KW-0235">DNA replication</keyword>
<dbReference type="GO" id="GO:0006302">
    <property type="term" value="P:double-strand break repair"/>
    <property type="evidence" value="ECO:0007669"/>
    <property type="project" value="TreeGrafter"/>
</dbReference>
<evidence type="ECO:0000256" key="6">
    <source>
        <dbReference type="ARBA" id="ARBA00022932"/>
    </source>
</evidence>
<accession>A0A0D1KWU9</accession>
<comment type="caution">
    <text evidence="10">The sequence shown here is derived from an EMBL/GenBank/DDBJ whole genome shotgun (WGS) entry which is preliminary data.</text>
</comment>
<dbReference type="PATRIC" id="fig|1423.173.peg.264"/>
<keyword evidence="7" id="KW-0238">DNA-binding</keyword>
<dbReference type="CDD" id="cd08642">
    <property type="entry name" value="DNA_pol_A_pol_I_A"/>
    <property type="match status" value="1"/>
</dbReference>
<gene>
    <name evidence="10" type="ORF">SC09_Contig17orf00308</name>
</gene>
<dbReference type="PANTHER" id="PTHR10133:SF27">
    <property type="entry name" value="DNA POLYMERASE NU"/>
    <property type="match status" value="1"/>
</dbReference>
<organism evidence="10 11">
    <name type="scientific">Bacillus subtilis</name>
    <dbReference type="NCBI Taxonomy" id="1423"/>
    <lineage>
        <taxon>Bacteria</taxon>
        <taxon>Bacillati</taxon>
        <taxon>Bacillota</taxon>
        <taxon>Bacilli</taxon>
        <taxon>Bacillales</taxon>
        <taxon>Bacillaceae</taxon>
        <taxon>Bacillus</taxon>
    </lineage>
</organism>
<evidence type="ECO:0000256" key="4">
    <source>
        <dbReference type="ARBA" id="ARBA00022695"/>
    </source>
</evidence>
<protein>
    <recommendedName>
        <fullName evidence="2">DNA-directed DNA polymerase</fullName>
        <ecNumber evidence="2">2.7.7.7</ecNumber>
    </recommendedName>
</protein>
<dbReference type="GO" id="GO:0003677">
    <property type="term" value="F:DNA binding"/>
    <property type="evidence" value="ECO:0007669"/>
    <property type="project" value="UniProtKB-KW"/>
</dbReference>
<dbReference type="GO" id="GO:0006261">
    <property type="term" value="P:DNA-templated DNA replication"/>
    <property type="evidence" value="ECO:0007669"/>
    <property type="project" value="InterPro"/>
</dbReference>
<comment type="catalytic activity">
    <reaction evidence="8">
        <text>DNA(n) + a 2'-deoxyribonucleoside 5'-triphosphate = DNA(n+1) + diphosphate</text>
        <dbReference type="Rhea" id="RHEA:22508"/>
        <dbReference type="Rhea" id="RHEA-COMP:17339"/>
        <dbReference type="Rhea" id="RHEA-COMP:17340"/>
        <dbReference type="ChEBI" id="CHEBI:33019"/>
        <dbReference type="ChEBI" id="CHEBI:61560"/>
        <dbReference type="ChEBI" id="CHEBI:173112"/>
        <dbReference type="EC" id="2.7.7.7"/>
    </reaction>
</comment>
<name>A0A0D1KWU9_BACIU</name>
<dbReference type="SMART" id="SM00482">
    <property type="entry name" value="POLAc"/>
    <property type="match status" value="1"/>
</dbReference>
<dbReference type="EMBL" id="JXBC01000001">
    <property type="protein sequence ID" value="KIU13140.1"/>
    <property type="molecule type" value="Genomic_DNA"/>
</dbReference>
<evidence type="ECO:0000256" key="8">
    <source>
        <dbReference type="ARBA" id="ARBA00049244"/>
    </source>
</evidence>
<evidence type="ECO:0000313" key="11">
    <source>
        <dbReference type="Proteomes" id="UP000032247"/>
    </source>
</evidence>
<evidence type="ECO:0000256" key="1">
    <source>
        <dbReference type="ARBA" id="ARBA00007705"/>
    </source>
</evidence>
<evidence type="ECO:0000256" key="7">
    <source>
        <dbReference type="ARBA" id="ARBA00023125"/>
    </source>
</evidence>
<dbReference type="Gene3D" id="1.10.150.20">
    <property type="entry name" value="5' to 3' exonuclease, C-terminal subdomain"/>
    <property type="match status" value="1"/>
</dbReference>